<dbReference type="PANTHER" id="PTHR31965">
    <property type="entry name" value="TRANSMEMBRANE PROTEIN 42"/>
    <property type="match status" value="1"/>
</dbReference>
<evidence type="ECO:0000256" key="1">
    <source>
        <dbReference type="SAM" id="Phobius"/>
    </source>
</evidence>
<dbReference type="InterPro" id="IPR039632">
    <property type="entry name" value="TMEM42"/>
</dbReference>
<feature type="transmembrane region" description="Helical" evidence="1">
    <location>
        <begin position="121"/>
        <end position="142"/>
    </location>
</feature>
<dbReference type="InterPro" id="IPR037185">
    <property type="entry name" value="EmrE-like"/>
</dbReference>
<keyword evidence="1" id="KW-1133">Transmembrane helix</keyword>
<dbReference type="OrthoDB" id="5854584at2759"/>
<sequence>MQPMGVWHAAHAGLYAATAGLTGKFAASYSEAHWLCLVVSKFLMFSGAVQPQLGFCDERVTLFRVAMFVLTLLVNALLWTTFSKALRHSASSLEAIVITTASNMLITAVISQVLFSETLGVLWWSGLVLVVFGLALIHAGSVQLAQKRRKHR</sequence>
<evidence type="ECO:0000313" key="2">
    <source>
        <dbReference type="EMBL" id="KAF0292088.1"/>
    </source>
</evidence>
<comment type="caution">
    <text evidence="3">The sequence shown here is derived from an EMBL/GenBank/DDBJ whole genome shotgun (WGS) entry which is preliminary data.</text>
</comment>
<dbReference type="EMBL" id="VIIS01000059">
    <property type="protein sequence ID" value="KAF0313979.1"/>
    <property type="molecule type" value="Genomic_DNA"/>
</dbReference>
<feature type="transmembrane region" description="Helical" evidence="1">
    <location>
        <begin position="61"/>
        <end position="81"/>
    </location>
</feature>
<feature type="transmembrane region" description="Helical" evidence="1">
    <location>
        <begin position="93"/>
        <end position="115"/>
    </location>
</feature>
<proteinExistence type="predicted"/>
<accession>A0A6A4X8Z8</accession>
<dbReference type="Proteomes" id="UP000440578">
    <property type="component" value="Unassembled WGS sequence"/>
</dbReference>
<name>A0A6A4X8Z8_AMPAM</name>
<keyword evidence="4" id="KW-1185">Reference proteome</keyword>
<evidence type="ECO:0000313" key="3">
    <source>
        <dbReference type="EMBL" id="KAF0313979.1"/>
    </source>
</evidence>
<keyword evidence="1" id="KW-0472">Membrane</keyword>
<dbReference type="EMBL" id="VIIS01001838">
    <property type="protein sequence ID" value="KAF0292088.1"/>
    <property type="molecule type" value="Genomic_DNA"/>
</dbReference>
<evidence type="ECO:0000313" key="4">
    <source>
        <dbReference type="Proteomes" id="UP000440578"/>
    </source>
</evidence>
<dbReference type="AlphaFoldDB" id="A0A6A4X8Z8"/>
<dbReference type="SUPFAM" id="SSF103481">
    <property type="entry name" value="Multidrug resistance efflux transporter EmrE"/>
    <property type="match status" value="1"/>
</dbReference>
<reference evidence="3 4" key="1">
    <citation type="submission" date="2019-07" db="EMBL/GenBank/DDBJ databases">
        <title>Draft genome assembly of a fouling barnacle, Amphibalanus amphitrite (Darwin, 1854): The first reference genome for Thecostraca.</title>
        <authorList>
            <person name="Kim W."/>
        </authorList>
    </citation>
    <scope>NUCLEOTIDE SEQUENCE [LARGE SCALE GENOMIC DNA]</scope>
    <source>
        <strain evidence="3">SNU_AA5</strain>
        <tissue evidence="3">Soma without cirri and trophi</tissue>
    </source>
</reference>
<gene>
    <name evidence="3" type="primary">Tmem42_1</name>
    <name evidence="2" type="synonym">Tmem42_0</name>
    <name evidence="3" type="ORF">FJT64_001572</name>
    <name evidence="2" type="ORF">FJT64_009850</name>
</gene>
<protein>
    <submittedName>
        <fullName evidence="3">Transmembrane protein 42</fullName>
    </submittedName>
</protein>
<organism evidence="3 4">
    <name type="scientific">Amphibalanus amphitrite</name>
    <name type="common">Striped barnacle</name>
    <name type="synonym">Balanus amphitrite</name>
    <dbReference type="NCBI Taxonomy" id="1232801"/>
    <lineage>
        <taxon>Eukaryota</taxon>
        <taxon>Metazoa</taxon>
        <taxon>Ecdysozoa</taxon>
        <taxon>Arthropoda</taxon>
        <taxon>Crustacea</taxon>
        <taxon>Multicrustacea</taxon>
        <taxon>Cirripedia</taxon>
        <taxon>Thoracica</taxon>
        <taxon>Thoracicalcarea</taxon>
        <taxon>Balanomorpha</taxon>
        <taxon>Balanoidea</taxon>
        <taxon>Balanidae</taxon>
        <taxon>Amphibalaninae</taxon>
        <taxon>Amphibalanus</taxon>
    </lineage>
</organism>
<keyword evidence="1 3" id="KW-0812">Transmembrane</keyword>
<dbReference type="PANTHER" id="PTHR31965:SF1">
    <property type="entry name" value="TRANSMEMBRANE PROTEIN 42"/>
    <property type="match status" value="1"/>
</dbReference>